<organism evidence="3 4">
    <name type="scientific">Banduia mediterranea</name>
    <dbReference type="NCBI Taxonomy" id="3075609"/>
    <lineage>
        <taxon>Bacteria</taxon>
        <taxon>Pseudomonadati</taxon>
        <taxon>Pseudomonadota</taxon>
        <taxon>Gammaproteobacteria</taxon>
        <taxon>Nevskiales</taxon>
        <taxon>Algiphilaceae</taxon>
        <taxon>Banduia</taxon>
    </lineage>
</organism>
<sequence>MLRVADVAVNALSSSTIESAVPPHALSGFGLDTTELGDQLGALLAQDPEGGTASLRESLDTLPEADRARLAQSLVDTLDEDAISALQATPEGRAALAGTLRSAADEGGGADPRAAADLSAGKRELLLDLTQIGLGVAGVFDPTPISDGASLAISVARGDWFGAVIDGVSMIPYAGDLAKIGKLGKFADTVDSAVDLARGDAAFAEALRPALGGLDKALKAVPIDELPAAVREPLERMRARLDEFFDAAADGSRALDGLRLETGAAGDNVFHWELNAAGRPVHAEAELSEVFDKAPRSSAETRAQGDVADLGRSDDAGGHVFGHRFTLDQGERNMFPQNAQFNNSAYRVLENEWAAWADSGKRVDIEIDFKDFDGVRPQSLDVSYEVVDPANGDVVYDNYVRFENEAEQQFERVSTSDINENY</sequence>
<proteinExistence type="predicted"/>
<dbReference type="Pfam" id="PF13930">
    <property type="entry name" value="Endonuclea_NS_2"/>
    <property type="match status" value="1"/>
</dbReference>
<keyword evidence="3" id="KW-0255">Endonuclease</keyword>
<dbReference type="Proteomes" id="UP001254608">
    <property type="component" value="Unassembled WGS sequence"/>
</dbReference>
<name>A0ABU2WDL8_9GAMM</name>
<dbReference type="GO" id="GO:0004519">
    <property type="term" value="F:endonuclease activity"/>
    <property type="evidence" value="ECO:0007669"/>
    <property type="project" value="UniProtKB-KW"/>
</dbReference>
<feature type="domain" description="Type VII secretion system protein EssD-like" evidence="2">
    <location>
        <begin position="271"/>
        <end position="386"/>
    </location>
</feature>
<keyword evidence="3" id="KW-0540">Nuclease</keyword>
<protein>
    <submittedName>
        <fullName evidence="3">DNA/RNA non-specific endonuclease</fullName>
    </submittedName>
</protein>
<accession>A0ABU2WDL8</accession>
<dbReference type="CDD" id="cd20745">
    <property type="entry name" value="FIX_RhsA_AHH_HNH-like"/>
    <property type="match status" value="1"/>
</dbReference>
<keyword evidence="4" id="KW-1185">Reference proteome</keyword>
<evidence type="ECO:0000313" key="3">
    <source>
        <dbReference type="EMBL" id="MDT0495971.1"/>
    </source>
</evidence>
<dbReference type="InterPro" id="IPR044927">
    <property type="entry name" value="Endonuclea_NS_2"/>
</dbReference>
<gene>
    <name evidence="3" type="ORF">RM530_01140</name>
</gene>
<evidence type="ECO:0000259" key="2">
    <source>
        <dbReference type="Pfam" id="PF13930"/>
    </source>
</evidence>
<feature type="region of interest" description="Disordered" evidence="1">
    <location>
        <begin position="292"/>
        <end position="313"/>
    </location>
</feature>
<comment type="caution">
    <text evidence="3">The sequence shown here is derived from an EMBL/GenBank/DDBJ whole genome shotgun (WGS) entry which is preliminary data.</text>
</comment>
<evidence type="ECO:0000256" key="1">
    <source>
        <dbReference type="SAM" id="MobiDB-lite"/>
    </source>
</evidence>
<reference evidence="3 4" key="1">
    <citation type="submission" date="2023-09" db="EMBL/GenBank/DDBJ databases">
        <authorList>
            <person name="Rey-Velasco X."/>
        </authorList>
    </citation>
    <scope>NUCLEOTIDE SEQUENCE [LARGE SCALE GENOMIC DNA]</scope>
    <source>
        <strain evidence="3 4">W345</strain>
    </source>
</reference>
<evidence type="ECO:0000313" key="4">
    <source>
        <dbReference type="Proteomes" id="UP001254608"/>
    </source>
</evidence>
<dbReference type="EMBL" id="JAVRIC010000001">
    <property type="protein sequence ID" value="MDT0495971.1"/>
    <property type="molecule type" value="Genomic_DNA"/>
</dbReference>
<keyword evidence="3" id="KW-0378">Hydrolase</keyword>
<dbReference type="RefSeq" id="WP_311363363.1">
    <property type="nucleotide sequence ID" value="NZ_JAVRIC010000001.1"/>
</dbReference>